<reference evidence="2 3" key="1">
    <citation type="submission" date="2023-08" db="EMBL/GenBank/DDBJ databases">
        <title>Black Yeasts Isolated from many extreme environments.</title>
        <authorList>
            <person name="Coleine C."/>
            <person name="Stajich J.E."/>
            <person name="Selbmann L."/>
        </authorList>
    </citation>
    <scope>NUCLEOTIDE SEQUENCE [LARGE SCALE GENOMIC DNA]</scope>
    <source>
        <strain evidence="2 3">CCFEE 536</strain>
    </source>
</reference>
<gene>
    <name evidence="2" type="ORF">LTR16_008022</name>
</gene>
<sequence length="288" mass="31017">MAQNACDMVHRENASLWRMKQLFTKFRGDETWTPCGMFETGHDLALFGQFRPDSIDQAVVENDVEQHTIVWERTTNTTSATENEIAGAEPLPRASADRALPDLVGIGAQMEHGAVMQITESTIISNSESGGVTAVHTGVESANVAAEDVKNGLLQNDATPVDSANIGVAETGNTSAEQQTMQTQPRLLDQVPQPQEALVPTTEEGGPDVFMGNASDKDQEAQDEEESSSGRASHRMTTRARANASTPRPLSVSPAPSSTPTVHPIFQVPSRAQPDHNFGLETREADDL</sequence>
<proteinExistence type="predicted"/>
<dbReference type="PANTHER" id="PTHR28232">
    <property type="entry name" value="TRANSCRIPTIONAL REGULATORY PROTEIN RXT2"/>
    <property type="match status" value="1"/>
</dbReference>
<dbReference type="InterPro" id="IPR039602">
    <property type="entry name" value="Rxt2"/>
</dbReference>
<protein>
    <recommendedName>
        <fullName evidence="4">Arf-GAP domain-containing protein</fullName>
    </recommendedName>
</protein>
<comment type="caution">
    <text evidence="2">The sequence shown here is derived from an EMBL/GenBank/DDBJ whole genome shotgun (WGS) entry which is preliminary data.</text>
</comment>
<evidence type="ECO:0000313" key="3">
    <source>
        <dbReference type="Proteomes" id="UP001357485"/>
    </source>
</evidence>
<name>A0ABR0K5A3_9PEZI</name>
<dbReference type="Proteomes" id="UP001357485">
    <property type="component" value="Unassembled WGS sequence"/>
</dbReference>
<feature type="region of interest" description="Disordered" evidence="1">
    <location>
        <begin position="172"/>
        <end position="288"/>
    </location>
</feature>
<evidence type="ECO:0000256" key="1">
    <source>
        <dbReference type="SAM" id="MobiDB-lite"/>
    </source>
</evidence>
<feature type="compositionally biased region" description="Low complexity" evidence="1">
    <location>
        <begin position="249"/>
        <end position="262"/>
    </location>
</feature>
<organism evidence="2 3">
    <name type="scientific">Cryomyces antarcticus</name>
    <dbReference type="NCBI Taxonomy" id="329879"/>
    <lineage>
        <taxon>Eukaryota</taxon>
        <taxon>Fungi</taxon>
        <taxon>Dikarya</taxon>
        <taxon>Ascomycota</taxon>
        <taxon>Pezizomycotina</taxon>
        <taxon>Dothideomycetes</taxon>
        <taxon>Dothideomycetes incertae sedis</taxon>
        <taxon>Cryomyces</taxon>
    </lineage>
</organism>
<evidence type="ECO:0008006" key="4">
    <source>
        <dbReference type="Google" id="ProtNLM"/>
    </source>
</evidence>
<feature type="compositionally biased region" description="Polar residues" evidence="1">
    <location>
        <begin position="172"/>
        <end position="185"/>
    </location>
</feature>
<evidence type="ECO:0000313" key="2">
    <source>
        <dbReference type="EMBL" id="KAK5087501.1"/>
    </source>
</evidence>
<dbReference type="EMBL" id="JAVRRA010026441">
    <property type="protein sequence ID" value="KAK5087501.1"/>
    <property type="molecule type" value="Genomic_DNA"/>
</dbReference>
<feature type="non-terminal residue" evidence="2">
    <location>
        <position position="288"/>
    </location>
</feature>
<accession>A0ABR0K5A3</accession>
<keyword evidence="3" id="KW-1185">Reference proteome</keyword>
<dbReference type="PANTHER" id="PTHR28232:SF1">
    <property type="entry name" value="TRANSCRIPTIONAL REGULATORY PROTEIN RXT2"/>
    <property type="match status" value="1"/>
</dbReference>